<dbReference type="Gene3D" id="3.30.70.270">
    <property type="match status" value="1"/>
</dbReference>
<dbReference type="CDD" id="cd01949">
    <property type="entry name" value="GGDEF"/>
    <property type="match status" value="1"/>
</dbReference>
<dbReference type="SUPFAM" id="SSF55073">
    <property type="entry name" value="Nucleotide cyclase"/>
    <property type="match status" value="1"/>
</dbReference>
<feature type="domain" description="GGDEF" evidence="2">
    <location>
        <begin position="342"/>
        <end position="476"/>
    </location>
</feature>
<dbReference type="GO" id="GO:0071111">
    <property type="term" value="F:cyclic-guanylate-specific phosphodiesterase activity"/>
    <property type="evidence" value="ECO:0007669"/>
    <property type="project" value="InterPro"/>
</dbReference>
<gene>
    <name evidence="3" type="primary">cph2_1</name>
    <name evidence="3" type="ORF">FEMY_05820</name>
</gene>
<dbReference type="PANTHER" id="PTHR33121">
    <property type="entry name" value="CYCLIC DI-GMP PHOSPHODIESTERASE PDEF"/>
    <property type="match status" value="1"/>
</dbReference>
<name>A0A149W0D6_9PROT</name>
<dbReference type="PATRIC" id="fig|1789004.3.peg.581"/>
<dbReference type="PANTHER" id="PTHR33121:SF70">
    <property type="entry name" value="SIGNALING PROTEIN YKOW"/>
    <property type="match status" value="1"/>
</dbReference>
<evidence type="ECO:0000313" key="3">
    <source>
        <dbReference type="EMBL" id="KXW58900.1"/>
    </source>
</evidence>
<dbReference type="FunFam" id="3.30.70.270:FF:000001">
    <property type="entry name" value="Diguanylate cyclase domain protein"/>
    <property type="match status" value="1"/>
</dbReference>
<dbReference type="InterPro" id="IPR050706">
    <property type="entry name" value="Cyclic-di-GMP_PDE-like"/>
</dbReference>
<dbReference type="RefSeq" id="WP_062187548.1">
    <property type="nucleotide sequence ID" value="NZ_LRRD01000008.1"/>
</dbReference>
<keyword evidence="4" id="KW-1185">Reference proteome</keyword>
<dbReference type="CDD" id="cd01948">
    <property type="entry name" value="EAL"/>
    <property type="match status" value="1"/>
</dbReference>
<evidence type="ECO:0000313" key="4">
    <source>
        <dbReference type="Proteomes" id="UP000075653"/>
    </source>
</evidence>
<dbReference type="Pfam" id="PF00563">
    <property type="entry name" value="EAL"/>
    <property type="match status" value="1"/>
</dbReference>
<organism evidence="3 4">
    <name type="scientific">Ferrovum myxofaciens</name>
    <dbReference type="NCBI Taxonomy" id="416213"/>
    <lineage>
        <taxon>Bacteria</taxon>
        <taxon>Pseudomonadati</taxon>
        <taxon>Pseudomonadota</taxon>
        <taxon>Betaproteobacteria</taxon>
        <taxon>Ferrovales</taxon>
        <taxon>Ferrovaceae</taxon>
        <taxon>Ferrovum</taxon>
    </lineage>
</organism>
<dbReference type="Pfam" id="PF00990">
    <property type="entry name" value="GGDEF"/>
    <property type="match status" value="1"/>
</dbReference>
<accession>A0A149W0D6</accession>
<sequence>MKNSDPPTEEPTVDLERTRLYVVERIASLLESQVRSQLFTENIGELVKSVHQELSEHLDHTLSLVDKFNLEDEDRSCLSERLLSSRSRYDRLERTLEILFKERQRQWSQNIALLQQIALEFNHTIEGFKNSLVEKDLLERQSKILETIMLSHEKVTQWKALVQEILSGFHTIFPFNFFFIAFVEEKGLSLFLYYLGDYSDEIKAMAKTQLVGEVLEQLKLPKDAPLDIEEFHISTSESIHLHLDHKVEMVTVPVPDLEMSKLDGILGLAFGSSKKLSAQEASVIRSTLAVMVMVVGSSKTLSRTLSELEYYSTHDPLTGLHNRRYFQELLSYEEGRSERHRHNFCVLMLDLDDFKDVNDTYGHPCGDSVLIQVAEIIVHSMRKGDIATRIGGDEFAIILTETNKEGGIAVAEKLRLGLRELCFLSPDGKEFHITTSIGIVTFPEDGDKVADLMTGVDVGLYRAKQMGKDGVGTIRSSGELQAGRTIRDNAEKLRQALKSHRIIPYYQPMFDLKTGEVVAFETLARMKELNGDTISAGMFIETIEKYGLGRELDRIILENAFSALHVLKEKGLPLPRLFLNLSAQEIQGRGILGFAEQLCRELSLSPNLIVFEILERDAIGDMTNMRKFLTNLRDKGFSFALDDFGSGYNSFHYLRELHFDFVKLDGAFVRNILNSKIDYILIKNLNHLCQELGILTVAEFVESHEVLMALAGMGINYAQGFYLGLPASQMTPLPDNLIIPETKLE</sequence>
<dbReference type="EMBL" id="LRRD01000008">
    <property type="protein sequence ID" value="KXW58900.1"/>
    <property type="molecule type" value="Genomic_DNA"/>
</dbReference>
<dbReference type="STRING" id="1789004.FEMY_05820"/>
<dbReference type="PROSITE" id="PS50887">
    <property type="entry name" value="GGDEF"/>
    <property type="match status" value="1"/>
</dbReference>
<dbReference type="SMART" id="SM00267">
    <property type="entry name" value="GGDEF"/>
    <property type="match status" value="1"/>
</dbReference>
<comment type="caution">
    <text evidence="3">The sequence shown here is derived from an EMBL/GenBank/DDBJ whole genome shotgun (WGS) entry which is preliminary data.</text>
</comment>
<feature type="domain" description="EAL" evidence="1">
    <location>
        <begin position="486"/>
        <end position="740"/>
    </location>
</feature>
<dbReference type="NCBIfam" id="TIGR00254">
    <property type="entry name" value="GGDEF"/>
    <property type="match status" value="1"/>
</dbReference>
<proteinExistence type="predicted"/>
<evidence type="ECO:0000259" key="1">
    <source>
        <dbReference type="PROSITE" id="PS50883"/>
    </source>
</evidence>
<dbReference type="PROSITE" id="PS50883">
    <property type="entry name" value="EAL"/>
    <property type="match status" value="1"/>
</dbReference>
<dbReference type="AlphaFoldDB" id="A0A149W0D6"/>
<dbReference type="InterPro" id="IPR000160">
    <property type="entry name" value="GGDEF_dom"/>
</dbReference>
<reference evidence="3 4" key="1">
    <citation type="submission" date="2016-01" db="EMBL/GenBank/DDBJ databases">
        <title>Genome sequence of the acidophilic iron oxidising Ferrovum strain Z-31.</title>
        <authorList>
            <person name="Poehlein A."/>
            <person name="Ullrich S.R."/>
            <person name="Schloemann M."/>
            <person name="Muehling M."/>
            <person name="Daniel R."/>
        </authorList>
    </citation>
    <scope>NUCLEOTIDE SEQUENCE [LARGE SCALE GENOMIC DNA]</scope>
    <source>
        <strain evidence="3 4">Z-31</strain>
    </source>
</reference>
<dbReference type="InterPro" id="IPR035919">
    <property type="entry name" value="EAL_sf"/>
</dbReference>
<dbReference type="SMART" id="SM00052">
    <property type="entry name" value="EAL"/>
    <property type="match status" value="1"/>
</dbReference>
<dbReference type="InterPro" id="IPR043128">
    <property type="entry name" value="Rev_trsase/Diguanyl_cyclase"/>
</dbReference>
<evidence type="ECO:0000259" key="2">
    <source>
        <dbReference type="PROSITE" id="PS50887"/>
    </source>
</evidence>
<protein>
    <submittedName>
        <fullName evidence="3">Phytochrome-like protein cph2</fullName>
    </submittedName>
</protein>
<dbReference type="SUPFAM" id="SSF141868">
    <property type="entry name" value="EAL domain-like"/>
    <property type="match status" value="1"/>
</dbReference>
<dbReference type="InterPro" id="IPR001633">
    <property type="entry name" value="EAL_dom"/>
</dbReference>
<dbReference type="InterPro" id="IPR029787">
    <property type="entry name" value="Nucleotide_cyclase"/>
</dbReference>
<dbReference type="Gene3D" id="3.20.20.450">
    <property type="entry name" value="EAL domain"/>
    <property type="match status" value="1"/>
</dbReference>
<dbReference type="Proteomes" id="UP000075653">
    <property type="component" value="Unassembled WGS sequence"/>
</dbReference>